<dbReference type="GeneID" id="2869728"/>
<dbReference type="InterPro" id="IPR049704">
    <property type="entry name" value="Aminotrans_3_PPA_site"/>
</dbReference>
<evidence type="ECO:0000313" key="5">
    <source>
        <dbReference type="Proteomes" id="UP000000560"/>
    </source>
</evidence>
<dbReference type="InParanoid" id="Q5AVM4"/>
<protein>
    <submittedName>
        <fullName evidence="4">Uncharacterized protein</fullName>
    </submittedName>
</protein>
<dbReference type="EMBL" id="BN001304">
    <property type="protein sequence ID" value="CBF79837.1"/>
    <property type="molecule type" value="Genomic_DNA"/>
</dbReference>
<sequence>MGSVDHVEAFFDKADKYLMSTGVPYSPFVVTKAKGTRLYNQDGRSILDFTSGQMSSLLGHSHPDIVEVVKQYIGELDHLLSNMITHPVVDLAERLARFLPAPLEKSFFLNTGSESTEAAIKIAKVYTGNFEVIAFAASYHGLTQGSGSVTYSAGRRRGGPVMPGALAFPAPYAYRSPFKKADGSYDWEAELDFGWSMIDRQSVGSIAAFIMEPILSTGGILDPPKGYFKRMVEECRKRGILVIMDEAQTGVGRTGQMFAFEYDGIVPDILALSKTLGCGLPLASVSTTAEIAKGCKEAGFLWLSTHINDPLTAAVGNKVLEVVERDNIARRAAERGAQLREGLVKLQQKYWCIGDVRGRGLLQGIEIISDPETRAPGPELGQAVSDQAMTKGLSCNVVNLPGMGGVFRLAPPVTVTAEEIEEGLAILDEAFGDVLKTWSASESDSKLGGLFK</sequence>
<evidence type="ECO:0000256" key="3">
    <source>
        <dbReference type="RuleBase" id="RU003560"/>
    </source>
</evidence>
<dbReference type="Gene3D" id="3.40.640.10">
    <property type="entry name" value="Type I PLP-dependent aspartate aminotransferase-like (Major domain)"/>
    <property type="match status" value="1"/>
</dbReference>
<dbReference type="InterPro" id="IPR015424">
    <property type="entry name" value="PyrdxlP-dep_Trfase"/>
</dbReference>
<keyword evidence="5" id="KW-1185">Reference proteome</keyword>
<evidence type="ECO:0000313" key="4">
    <source>
        <dbReference type="EMBL" id="CBF79837.1"/>
    </source>
</evidence>
<dbReference type="CDD" id="cd00610">
    <property type="entry name" value="OAT_like"/>
    <property type="match status" value="1"/>
</dbReference>
<dbReference type="Proteomes" id="UP000000560">
    <property type="component" value="Chromosome IV"/>
</dbReference>
<dbReference type="KEGG" id="ani:ANIA_07656"/>
<dbReference type="GO" id="GO:0030170">
    <property type="term" value="F:pyridoxal phosphate binding"/>
    <property type="evidence" value="ECO:0007669"/>
    <property type="project" value="InterPro"/>
</dbReference>
<dbReference type="VEuPathDB" id="FungiDB:AN7656"/>
<dbReference type="Gene3D" id="3.90.1150.10">
    <property type="entry name" value="Aspartate Aminotransferase, domain 1"/>
    <property type="match status" value="1"/>
</dbReference>
<name>Q5AVM4_EMENI</name>
<dbReference type="InterPro" id="IPR015422">
    <property type="entry name" value="PyrdxlP-dep_Trfase_small"/>
</dbReference>
<dbReference type="PANTHER" id="PTHR45688:SF13">
    <property type="entry name" value="ALANINE--GLYOXYLATE AMINOTRANSFERASE 2-LIKE"/>
    <property type="match status" value="1"/>
</dbReference>
<accession>C8VC10</accession>
<organism evidence="4 5">
    <name type="scientific">Emericella nidulans (strain FGSC A4 / ATCC 38163 / CBS 112.46 / NRRL 194 / M139)</name>
    <name type="common">Aspergillus nidulans</name>
    <dbReference type="NCBI Taxonomy" id="227321"/>
    <lineage>
        <taxon>Eukaryota</taxon>
        <taxon>Fungi</taxon>
        <taxon>Dikarya</taxon>
        <taxon>Ascomycota</taxon>
        <taxon>Pezizomycotina</taxon>
        <taxon>Eurotiomycetes</taxon>
        <taxon>Eurotiomycetidae</taxon>
        <taxon>Eurotiales</taxon>
        <taxon>Aspergillaceae</taxon>
        <taxon>Aspergillus</taxon>
        <taxon>Aspergillus subgen. Nidulantes</taxon>
    </lineage>
</organism>
<dbReference type="PANTHER" id="PTHR45688">
    <property type="match status" value="1"/>
</dbReference>
<gene>
    <name evidence="4" type="ORF">ANIA_07656</name>
</gene>
<dbReference type="InterPro" id="IPR005814">
    <property type="entry name" value="Aminotrans_3"/>
</dbReference>
<dbReference type="RefSeq" id="XP_680925.1">
    <property type="nucleotide sequence ID" value="XM_675833.1"/>
</dbReference>
<reference evidence="5" key="2">
    <citation type="journal article" date="2009" name="Fungal Genet. Biol.">
        <title>The 2008 update of the Aspergillus nidulans genome annotation: a community effort.</title>
        <authorList>
            <person name="Wortman J.R."/>
            <person name="Gilsenan J.M."/>
            <person name="Joardar V."/>
            <person name="Deegan J."/>
            <person name="Clutterbuck J."/>
            <person name="Andersen M.R."/>
            <person name="Archer D."/>
            <person name="Bencina M."/>
            <person name="Braus G."/>
            <person name="Coutinho P."/>
            <person name="von Dohren H."/>
            <person name="Doonan J."/>
            <person name="Driessen A.J."/>
            <person name="Durek P."/>
            <person name="Espeso E."/>
            <person name="Fekete E."/>
            <person name="Flipphi M."/>
            <person name="Estrada C.G."/>
            <person name="Geysens S."/>
            <person name="Goldman G."/>
            <person name="de Groot P.W."/>
            <person name="Hansen K."/>
            <person name="Harris S.D."/>
            <person name="Heinekamp T."/>
            <person name="Helmstaedt K."/>
            <person name="Henrissat B."/>
            <person name="Hofmann G."/>
            <person name="Homan T."/>
            <person name="Horio T."/>
            <person name="Horiuchi H."/>
            <person name="James S."/>
            <person name="Jones M."/>
            <person name="Karaffa L."/>
            <person name="Karanyi Z."/>
            <person name="Kato M."/>
            <person name="Keller N."/>
            <person name="Kelly D.E."/>
            <person name="Kiel J.A."/>
            <person name="Kim J.M."/>
            <person name="van der Klei I.J."/>
            <person name="Klis F.M."/>
            <person name="Kovalchuk A."/>
            <person name="Krasevec N."/>
            <person name="Kubicek C.P."/>
            <person name="Liu B."/>
            <person name="Maccabe A."/>
            <person name="Meyer V."/>
            <person name="Mirabito P."/>
            <person name="Miskei M."/>
            <person name="Mos M."/>
            <person name="Mullins J."/>
            <person name="Nelson D.R."/>
            <person name="Nielsen J."/>
            <person name="Oakley B.R."/>
            <person name="Osmani S.A."/>
            <person name="Pakula T."/>
            <person name="Paszewski A."/>
            <person name="Paulsen I."/>
            <person name="Pilsyk S."/>
            <person name="Pocsi I."/>
            <person name="Punt P.J."/>
            <person name="Ram A.F."/>
            <person name="Ren Q."/>
            <person name="Robellet X."/>
            <person name="Robson G."/>
            <person name="Seiboth B."/>
            <person name="van Solingen P."/>
            <person name="Specht T."/>
            <person name="Sun J."/>
            <person name="Taheri-Talesh N."/>
            <person name="Takeshita N."/>
            <person name="Ussery D."/>
            <person name="vanKuyk P.A."/>
            <person name="Visser H."/>
            <person name="van de Vondervoort P.J."/>
            <person name="de Vries R.P."/>
            <person name="Walton J."/>
            <person name="Xiang X."/>
            <person name="Xiong Y."/>
            <person name="Zeng A.P."/>
            <person name="Brandt B.W."/>
            <person name="Cornell M.J."/>
            <person name="van den Hondel C.A."/>
            <person name="Visser J."/>
            <person name="Oliver S.G."/>
            <person name="Turner G."/>
        </authorList>
    </citation>
    <scope>GENOME REANNOTATION</scope>
    <source>
        <strain evidence="5">FGSC A4 / ATCC 38163 / CBS 112.46 / NRRL 194 / M139</strain>
    </source>
</reference>
<dbReference type="AlphaFoldDB" id="Q5AVM4"/>
<dbReference type="OrthoDB" id="10261433at2759"/>
<accession>Q5AVM4</accession>
<keyword evidence="2 3" id="KW-0663">Pyridoxal phosphate</keyword>
<dbReference type="OMA" id="ERDNICQ"/>
<dbReference type="InterPro" id="IPR015421">
    <property type="entry name" value="PyrdxlP-dep_Trfase_major"/>
</dbReference>
<dbReference type="GO" id="GO:0008483">
    <property type="term" value="F:transaminase activity"/>
    <property type="evidence" value="ECO:0007669"/>
    <property type="project" value="InterPro"/>
</dbReference>
<dbReference type="eggNOG" id="KOG1404">
    <property type="taxonomic scope" value="Eukaryota"/>
</dbReference>
<dbReference type="SUPFAM" id="SSF53383">
    <property type="entry name" value="PLP-dependent transferases"/>
    <property type="match status" value="1"/>
</dbReference>
<dbReference type="HOGENOM" id="CLU_016922_10_0_1"/>
<dbReference type="STRING" id="227321.Q5AVM4"/>
<evidence type="ECO:0000256" key="2">
    <source>
        <dbReference type="ARBA" id="ARBA00022898"/>
    </source>
</evidence>
<dbReference type="Pfam" id="PF00202">
    <property type="entry name" value="Aminotran_3"/>
    <property type="match status" value="1"/>
</dbReference>
<dbReference type="PROSITE" id="PS00600">
    <property type="entry name" value="AA_TRANSFER_CLASS_3"/>
    <property type="match status" value="1"/>
</dbReference>
<reference evidence="5" key="1">
    <citation type="journal article" date="2005" name="Nature">
        <title>Sequencing of Aspergillus nidulans and comparative analysis with A. fumigatus and A. oryzae.</title>
        <authorList>
            <person name="Galagan J.E."/>
            <person name="Calvo S.E."/>
            <person name="Cuomo C."/>
            <person name="Ma L.J."/>
            <person name="Wortman J.R."/>
            <person name="Batzoglou S."/>
            <person name="Lee S.I."/>
            <person name="Basturkmen M."/>
            <person name="Spevak C.C."/>
            <person name="Clutterbuck J."/>
            <person name="Kapitonov V."/>
            <person name="Jurka J."/>
            <person name="Scazzocchio C."/>
            <person name="Farman M."/>
            <person name="Butler J."/>
            <person name="Purcell S."/>
            <person name="Harris S."/>
            <person name="Braus G.H."/>
            <person name="Draht O."/>
            <person name="Busch S."/>
            <person name="D'Enfert C."/>
            <person name="Bouchier C."/>
            <person name="Goldman G.H."/>
            <person name="Bell-Pedersen D."/>
            <person name="Griffiths-Jones S."/>
            <person name="Doonan J.H."/>
            <person name="Yu J."/>
            <person name="Vienken K."/>
            <person name="Pain A."/>
            <person name="Freitag M."/>
            <person name="Selker E.U."/>
            <person name="Archer D.B."/>
            <person name="Penalva M.A."/>
            <person name="Oakley B.R."/>
            <person name="Momany M."/>
            <person name="Tanaka T."/>
            <person name="Kumagai T."/>
            <person name="Asai K."/>
            <person name="Machida M."/>
            <person name="Nierman W.C."/>
            <person name="Denning D.W."/>
            <person name="Caddick M."/>
            <person name="Hynes M."/>
            <person name="Paoletti M."/>
            <person name="Fischer R."/>
            <person name="Miller B."/>
            <person name="Dyer P."/>
            <person name="Sachs M.S."/>
            <person name="Osmani S.A."/>
            <person name="Birren B.W."/>
        </authorList>
    </citation>
    <scope>NUCLEOTIDE SEQUENCE [LARGE SCALE GENOMIC DNA]</scope>
    <source>
        <strain evidence="5">FGSC A4 / ATCC 38163 / CBS 112.46 / NRRL 194 / M139</strain>
    </source>
</reference>
<evidence type="ECO:0000256" key="1">
    <source>
        <dbReference type="ARBA" id="ARBA00008954"/>
    </source>
</evidence>
<dbReference type="PIRSF" id="PIRSF000521">
    <property type="entry name" value="Transaminase_4ab_Lys_Orn"/>
    <property type="match status" value="1"/>
</dbReference>
<proteinExistence type="inferred from homology"/>
<comment type="similarity">
    <text evidence="1 3">Belongs to the class-III pyridoxal-phosphate-dependent aminotransferase family.</text>
</comment>